<evidence type="ECO:0000313" key="1">
    <source>
        <dbReference type="EMBL" id="KNZ49387.1"/>
    </source>
</evidence>
<protein>
    <submittedName>
        <fullName evidence="1">Uncharacterized protein</fullName>
    </submittedName>
</protein>
<organism evidence="1 2">
    <name type="scientific">Puccinia sorghi</name>
    <dbReference type="NCBI Taxonomy" id="27349"/>
    <lineage>
        <taxon>Eukaryota</taxon>
        <taxon>Fungi</taxon>
        <taxon>Dikarya</taxon>
        <taxon>Basidiomycota</taxon>
        <taxon>Pucciniomycotina</taxon>
        <taxon>Pucciniomycetes</taxon>
        <taxon>Pucciniales</taxon>
        <taxon>Pucciniaceae</taxon>
        <taxon>Puccinia</taxon>
    </lineage>
</organism>
<gene>
    <name evidence="1" type="ORF">VP01_504g5</name>
</gene>
<reference evidence="1 2" key="1">
    <citation type="submission" date="2015-08" db="EMBL/GenBank/DDBJ databases">
        <title>Next Generation Sequencing and Analysis of the Genome of Puccinia sorghi L Schw, the Causal Agent of Maize Common Rust.</title>
        <authorList>
            <person name="Rochi L."/>
            <person name="Burguener G."/>
            <person name="Darino M."/>
            <person name="Turjanski A."/>
            <person name="Kreff E."/>
            <person name="Dieguez M.J."/>
            <person name="Sacco F."/>
        </authorList>
    </citation>
    <scope>NUCLEOTIDE SEQUENCE [LARGE SCALE GENOMIC DNA]</scope>
    <source>
        <strain evidence="1 2">RO10H11247</strain>
    </source>
</reference>
<dbReference type="EMBL" id="LAVV01010220">
    <property type="protein sequence ID" value="KNZ49387.1"/>
    <property type="molecule type" value="Genomic_DNA"/>
</dbReference>
<proteinExistence type="predicted"/>
<evidence type="ECO:0000313" key="2">
    <source>
        <dbReference type="Proteomes" id="UP000037035"/>
    </source>
</evidence>
<dbReference type="AlphaFoldDB" id="A0A0L6UMB9"/>
<dbReference type="OrthoDB" id="4366774at2759"/>
<sequence>MATQVPARRDLLAEKGCYLITHMSTATAKKSILPVKENFDVAWASPFPHLTNLNTRVKFGRAVIKIFISNSSGNLLSVWKSLFSMHAILEAQKQFKILEKKDLTEPCSQKFCKVSGIPCSHMIGEILEECGPLEPEYFHPQWHLDYNLEGSASNI</sequence>
<keyword evidence="2" id="KW-1185">Reference proteome</keyword>
<dbReference type="Proteomes" id="UP000037035">
    <property type="component" value="Unassembled WGS sequence"/>
</dbReference>
<dbReference type="STRING" id="27349.A0A0L6UMB9"/>
<name>A0A0L6UMB9_9BASI</name>
<accession>A0A0L6UMB9</accession>
<comment type="caution">
    <text evidence="1">The sequence shown here is derived from an EMBL/GenBank/DDBJ whole genome shotgun (WGS) entry which is preliminary data.</text>
</comment>
<dbReference type="VEuPathDB" id="FungiDB:VP01_504g5"/>